<dbReference type="RefSeq" id="WP_188782444.1">
    <property type="nucleotide sequence ID" value="NZ_BMNI01000001.1"/>
</dbReference>
<evidence type="ECO:0000256" key="2">
    <source>
        <dbReference type="ARBA" id="ARBA00023002"/>
    </source>
</evidence>
<keyword evidence="3" id="KW-0520">NAD</keyword>
<keyword evidence="6" id="KW-1185">Reference proteome</keyword>
<proteinExistence type="inferred from homology"/>
<dbReference type="EMBL" id="BMNI01000001">
    <property type="protein sequence ID" value="GGO85505.1"/>
    <property type="molecule type" value="Genomic_DNA"/>
</dbReference>
<dbReference type="PRINTS" id="PR00080">
    <property type="entry name" value="SDRFAMILY"/>
</dbReference>
<dbReference type="InterPro" id="IPR057326">
    <property type="entry name" value="KR_dom"/>
</dbReference>
<name>A0ABQ2NB35_9ACTN</name>
<reference evidence="6" key="1">
    <citation type="journal article" date="2019" name="Int. J. Syst. Evol. Microbiol.">
        <title>The Global Catalogue of Microorganisms (GCM) 10K type strain sequencing project: providing services to taxonomists for standard genome sequencing and annotation.</title>
        <authorList>
            <consortium name="The Broad Institute Genomics Platform"/>
            <consortium name="The Broad Institute Genome Sequencing Center for Infectious Disease"/>
            <person name="Wu L."/>
            <person name="Ma J."/>
        </authorList>
    </citation>
    <scope>NUCLEOTIDE SEQUENCE [LARGE SCALE GENOMIC DNA]</scope>
    <source>
        <strain evidence="6">CGMCC 4.7371</strain>
    </source>
</reference>
<dbReference type="InterPro" id="IPR030981">
    <property type="entry name" value="SDR_subfam_2"/>
</dbReference>
<evidence type="ECO:0000313" key="5">
    <source>
        <dbReference type="EMBL" id="GGO85505.1"/>
    </source>
</evidence>
<organism evidence="5 6">
    <name type="scientific">Nocardioides phosphati</name>
    <dbReference type="NCBI Taxonomy" id="1867775"/>
    <lineage>
        <taxon>Bacteria</taxon>
        <taxon>Bacillati</taxon>
        <taxon>Actinomycetota</taxon>
        <taxon>Actinomycetes</taxon>
        <taxon>Propionibacteriales</taxon>
        <taxon>Nocardioidaceae</taxon>
        <taxon>Nocardioides</taxon>
    </lineage>
</organism>
<gene>
    <name evidence="5" type="primary">bdh</name>
    <name evidence="5" type="ORF">GCM10011584_05630</name>
</gene>
<evidence type="ECO:0000256" key="1">
    <source>
        <dbReference type="ARBA" id="ARBA00006484"/>
    </source>
</evidence>
<dbReference type="NCBIfam" id="NF040491">
    <property type="entry name" value="SDR_subfam_4"/>
    <property type="match status" value="1"/>
</dbReference>
<dbReference type="InterPro" id="IPR002347">
    <property type="entry name" value="SDR_fam"/>
</dbReference>
<dbReference type="PRINTS" id="PR00081">
    <property type="entry name" value="GDHRDH"/>
</dbReference>
<evidence type="ECO:0000313" key="6">
    <source>
        <dbReference type="Proteomes" id="UP000655410"/>
    </source>
</evidence>
<dbReference type="Gene3D" id="3.40.50.720">
    <property type="entry name" value="NAD(P)-binding Rossmann-like Domain"/>
    <property type="match status" value="1"/>
</dbReference>
<dbReference type="SMART" id="SM00822">
    <property type="entry name" value="PKS_KR"/>
    <property type="match status" value="1"/>
</dbReference>
<dbReference type="PANTHER" id="PTHR24321:SF8">
    <property type="entry name" value="ESTRADIOL 17-BETA-DEHYDROGENASE 8-RELATED"/>
    <property type="match status" value="1"/>
</dbReference>
<dbReference type="PROSITE" id="PS00061">
    <property type="entry name" value="ADH_SHORT"/>
    <property type="match status" value="1"/>
</dbReference>
<dbReference type="InterPro" id="IPR020904">
    <property type="entry name" value="Sc_DH/Rdtase_CS"/>
</dbReference>
<dbReference type="SUPFAM" id="SSF51735">
    <property type="entry name" value="NAD(P)-binding Rossmann-fold domains"/>
    <property type="match status" value="1"/>
</dbReference>
<evidence type="ECO:0000256" key="3">
    <source>
        <dbReference type="ARBA" id="ARBA00023027"/>
    </source>
</evidence>
<dbReference type="Pfam" id="PF13561">
    <property type="entry name" value="adh_short_C2"/>
    <property type="match status" value="1"/>
</dbReference>
<dbReference type="InterPro" id="IPR036291">
    <property type="entry name" value="NAD(P)-bd_dom_sf"/>
</dbReference>
<feature type="domain" description="Ketoreductase" evidence="4">
    <location>
        <begin position="5"/>
        <end position="181"/>
    </location>
</feature>
<evidence type="ECO:0000259" key="4">
    <source>
        <dbReference type="SMART" id="SM00822"/>
    </source>
</evidence>
<dbReference type="CDD" id="cd05233">
    <property type="entry name" value="SDR_c"/>
    <property type="match status" value="1"/>
</dbReference>
<comment type="caution">
    <text evidence="5">The sequence shown here is derived from an EMBL/GenBank/DDBJ whole genome shotgun (WGS) entry which is preliminary data.</text>
</comment>
<dbReference type="PANTHER" id="PTHR24321">
    <property type="entry name" value="DEHYDROGENASES, SHORT CHAIN"/>
    <property type="match status" value="1"/>
</dbReference>
<dbReference type="NCBIfam" id="TIGR04504">
    <property type="entry name" value="SDR_subfam_2"/>
    <property type="match status" value="1"/>
</dbReference>
<keyword evidence="2" id="KW-0560">Oxidoreductase</keyword>
<dbReference type="Proteomes" id="UP000655410">
    <property type="component" value="Unassembled WGS sequence"/>
</dbReference>
<sequence>MTTGRVALVTGGARGIGAAVVRALADDGCHVVAVDLEPPVPLPGEAGVERHALDVRDGAALRALVADVVRRHGRVDVAVAAAGVVAGGRPLWESPEDQLTELLDVNLRGVWNLATAAVPAMMALPEPREGRFVALASAAAHRGLWHLAAYGASKHAVVGLVKGLAADLRGTGITATAVSPGSTRTPMLEATARLYDVDAESLAERHLVDRLLEPDEIAQVVRWLCSPAASALTGTVLHADGGFTT</sequence>
<comment type="similarity">
    <text evidence="1">Belongs to the short-chain dehydrogenases/reductases (SDR) family.</text>
</comment>
<protein>
    <submittedName>
        <fullName evidence="5">3-hydroxybutyrate dehydrogenase</fullName>
    </submittedName>
</protein>
<accession>A0ABQ2NB35</accession>